<dbReference type="PANTHER" id="PTHR31811:SF0">
    <property type="entry name" value="TRNA A64-2'-O-RIBOSYLPHOSPHATE TRANSFERASE"/>
    <property type="match status" value="1"/>
</dbReference>
<dbReference type="InterPro" id="IPR033449">
    <property type="entry name" value="Rit1_N"/>
</dbReference>
<feature type="domain" description="Rit1 DUSP-like" evidence="1">
    <location>
        <begin position="356"/>
        <end position="463"/>
    </location>
</feature>
<gene>
    <name evidence="3" type="ORF">EIP91_007444</name>
</gene>
<evidence type="ECO:0000313" key="4">
    <source>
        <dbReference type="Proteomes" id="UP000292702"/>
    </source>
</evidence>
<dbReference type="GO" id="GO:0043399">
    <property type="term" value="F:tRNA adenosine(64)-2'-O-ribosylphosphate transferase activity"/>
    <property type="evidence" value="ECO:0007669"/>
    <property type="project" value="InterPro"/>
</dbReference>
<dbReference type="InterPro" id="IPR007306">
    <property type="entry name" value="Rit1"/>
</dbReference>
<evidence type="ECO:0000259" key="2">
    <source>
        <dbReference type="Pfam" id="PF17184"/>
    </source>
</evidence>
<sequence length="471" mass="52994">MAVGFHTNSDVLRQSQTDALALIRKESLDIYNRVHSIAEDVGFVDHVCEAYPELPVVPNLRCGAWYVSPSTASRYAAYFKSTDGHYNNWSFNLRRPNIHLLPALVQHGGLILVDSTRAGKRMPDALSKTVPIWCAVVNRAIKTVFSRGPEWDGKLYTPPGVVSPQEHAHIERRIEEWAESLANSSYTIPDLPYPLRPMWITPATSVFPTLPPLDERGFLAVVCISASKQVAEGVERRSSGYAYVQGSGDDHELWGMGLTPQIFWEEKDNILDTTRSDLPDLVSELVSSYKARRQDDWRAHCTPLSMTSGRLLVTSTAHLPYVPPATYDLKSLAHVIITDNIEEWQIPKERMDEVSVVEMKQGKKGQAQFLHEVLPRSLSFIRTQLERERDVCVSCADGRDASVGVVLAALQTFFDEDGRYVGEDVKPRSVNKSTLATRLQWIISDRPEANPSRVTLKRVNEFLLTSPDLRR</sequence>
<evidence type="ECO:0000259" key="1">
    <source>
        <dbReference type="Pfam" id="PF04179"/>
    </source>
</evidence>
<dbReference type="InterPro" id="IPR029021">
    <property type="entry name" value="Prot-tyrosine_phosphatase-like"/>
</dbReference>
<dbReference type="GO" id="GO:0005737">
    <property type="term" value="C:cytoplasm"/>
    <property type="evidence" value="ECO:0007669"/>
    <property type="project" value="TreeGrafter"/>
</dbReference>
<reference evidence="3 4" key="1">
    <citation type="submission" date="2018-11" db="EMBL/GenBank/DDBJ databases">
        <title>Genome assembly of Steccherinum ochraceum LE-BIN_3174, the white-rot fungus of the Steccherinaceae family (The Residual Polyporoid clade, Polyporales, Basidiomycota).</title>
        <authorList>
            <person name="Fedorova T.V."/>
            <person name="Glazunova O.A."/>
            <person name="Landesman E.O."/>
            <person name="Moiseenko K.V."/>
            <person name="Psurtseva N.V."/>
            <person name="Savinova O.S."/>
            <person name="Shakhova N.V."/>
            <person name="Tyazhelova T.V."/>
            <person name="Vasina D.V."/>
        </authorList>
    </citation>
    <scope>NUCLEOTIDE SEQUENCE [LARGE SCALE GENOMIC DNA]</scope>
    <source>
        <strain evidence="3 4">LE-BIN_3174</strain>
    </source>
</reference>
<dbReference type="Gene3D" id="3.90.190.10">
    <property type="entry name" value="Protein tyrosine phosphatase superfamily"/>
    <property type="match status" value="1"/>
</dbReference>
<dbReference type="InterPro" id="IPR033421">
    <property type="entry name" value="Rit1_DUSP-like"/>
</dbReference>
<dbReference type="GO" id="GO:0019988">
    <property type="term" value="P:charged-tRNA amino acid modification"/>
    <property type="evidence" value="ECO:0007669"/>
    <property type="project" value="InterPro"/>
</dbReference>
<dbReference type="EMBL" id="RWJN01000040">
    <property type="protein sequence ID" value="TCD69514.1"/>
    <property type="molecule type" value="Genomic_DNA"/>
</dbReference>
<feature type="domain" description="Rit1 N-terminal" evidence="2">
    <location>
        <begin position="23"/>
        <end position="286"/>
    </location>
</feature>
<dbReference type="Pfam" id="PF04179">
    <property type="entry name" value="Init_tRNA_PT"/>
    <property type="match status" value="1"/>
</dbReference>
<dbReference type="Pfam" id="PF17184">
    <property type="entry name" value="Rit1_C"/>
    <property type="match status" value="1"/>
</dbReference>
<accession>A0A4R0S0T4</accession>
<dbReference type="PIRSF" id="PIRSF007747">
    <property type="entry name" value="Ribosyl_Ptfrase"/>
    <property type="match status" value="1"/>
</dbReference>
<dbReference type="OrthoDB" id="45256at2759"/>
<evidence type="ECO:0008006" key="5">
    <source>
        <dbReference type="Google" id="ProtNLM"/>
    </source>
</evidence>
<name>A0A4R0S0T4_9APHY</name>
<organism evidence="3 4">
    <name type="scientific">Steccherinum ochraceum</name>
    <dbReference type="NCBI Taxonomy" id="92696"/>
    <lineage>
        <taxon>Eukaryota</taxon>
        <taxon>Fungi</taxon>
        <taxon>Dikarya</taxon>
        <taxon>Basidiomycota</taxon>
        <taxon>Agaricomycotina</taxon>
        <taxon>Agaricomycetes</taxon>
        <taxon>Polyporales</taxon>
        <taxon>Steccherinaceae</taxon>
        <taxon>Steccherinum</taxon>
    </lineage>
</organism>
<evidence type="ECO:0000313" key="3">
    <source>
        <dbReference type="EMBL" id="TCD69514.1"/>
    </source>
</evidence>
<protein>
    <recommendedName>
        <fullName evidence="5">Initiator tRNA phosphoribosyl transferase</fullName>
    </recommendedName>
</protein>
<dbReference type="Proteomes" id="UP000292702">
    <property type="component" value="Unassembled WGS sequence"/>
</dbReference>
<dbReference type="AlphaFoldDB" id="A0A4R0S0T4"/>
<keyword evidence="4" id="KW-1185">Reference proteome</keyword>
<dbReference type="STRING" id="92696.A0A4R0S0T4"/>
<comment type="caution">
    <text evidence="3">The sequence shown here is derived from an EMBL/GenBank/DDBJ whole genome shotgun (WGS) entry which is preliminary data.</text>
</comment>
<proteinExistence type="predicted"/>
<dbReference type="PANTHER" id="PTHR31811">
    <property type="entry name" value="TRNA A64-2'-O-RIBOSYLPHOSPHATE TRANSFERASE"/>
    <property type="match status" value="1"/>
</dbReference>